<dbReference type="PANTHER" id="PTHR43539:SF78">
    <property type="entry name" value="FLAVIN-CONTAINING MONOOXYGENASE"/>
    <property type="match status" value="1"/>
</dbReference>
<organism evidence="2 3">
    <name type="scientific">Microbacterium immunditiarum</name>
    <dbReference type="NCBI Taxonomy" id="337480"/>
    <lineage>
        <taxon>Bacteria</taxon>
        <taxon>Bacillati</taxon>
        <taxon>Actinomycetota</taxon>
        <taxon>Actinomycetes</taxon>
        <taxon>Micrococcales</taxon>
        <taxon>Microbacteriaceae</taxon>
        <taxon>Microbacterium</taxon>
    </lineage>
</organism>
<dbReference type="PANTHER" id="PTHR43539">
    <property type="entry name" value="FLAVIN-BINDING MONOOXYGENASE-LIKE PROTEIN (AFU_ORTHOLOGUE AFUA_4G09220)"/>
    <property type="match status" value="1"/>
</dbReference>
<dbReference type="GO" id="GO:0004497">
    <property type="term" value="F:monooxygenase activity"/>
    <property type="evidence" value="ECO:0007669"/>
    <property type="project" value="TreeGrafter"/>
</dbReference>
<keyword evidence="3" id="KW-1185">Reference proteome</keyword>
<dbReference type="GO" id="GO:0050660">
    <property type="term" value="F:flavin adenine dinucleotide binding"/>
    <property type="evidence" value="ECO:0007669"/>
    <property type="project" value="TreeGrafter"/>
</dbReference>
<dbReference type="EMBL" id="JACCBV010000001">
    <property type="protein sequence ID" value="NYE18475.1"/>
    <property type="molecule type" value="Genomic_DNA"/>
</dbReference>
<dbReference type="SUPFAM" id="SSF51905">
    <property type="entry name" value="FAD/NAD(P)-binding domain"/>
    <property type="match status" value="1"/>
</dbReference>
<dbReference type="PRINTS" id="PR00368">
    <property type="entry name" value="FADPNR"/>
</dbReference>
<accession>A0A7Y9KI74</accession>
<reference evidence="2 3" key="1">
    <citation type="submission" date="2020-07" db="EMBL/GenBank/DDBJ databases">
        <title>Sequencing the genomes of 1000 actinobacteria strains.</title>
        <authorList>
            <person name="Klenk H.-P."/>
        </authorList>
    </citation>
    <scope>NUCLEOTIDE SEQUENCE [LARGE SCALE GENOMIC DNA]</scope>
    <source>
        <strain evidence="2 3">DSM 24662</strain>
    </source>
</reference>
<dbReference type="Pfam" id="PF13738">
    <property type="entry name" value="Pyr_redox_3"/>
    <property type="match status" value="1"/>
</dbReference>
<protein>
    <submittedName>
        <fullName evidence="2">Cation diffusion facilitator CzcD-associated flavoprotein CzcO</fullName>
    </submittedName>
</protein>
<evidence type="ECO:0000256" key="1">
    <source>
        <dbReference type="ARBA" id="ARBA00023002"/>
    </source>
</evidence>
<keyword evidence="1" id="KW-0560">Oxidoreductase</keyword>
<sequence length="381" mass="40894">MISELRRATVVVIGGGQAGLSAAFHLQRRGIASAVDEPDAARTFVVLDAAPAPGGAWQHRWPSLTMATVNGIFDLPGIRQPPVDDPEPSREAVPRYFAAYERELALPILRPVHVSAVRRADDSPTGELVVETDGGIWIARFVVNATGTWDNPVLPDHPGTDSFLGRQLHTREYRSAAEFAGRRVAIVGGGISAIQQLEEISRGATTFWYTRREPAFIDGEFTPETTGRETIAKVVADVEAGRPTGSVVGYTGLPWTPYARAAKARGALERRPMFTAIEPHGVREADGSFTPVDAILWATGFKASLSHLDPLGLRNELGGIAMRGTQPLREPRVHLIGFGPSQSTVGANRAGREAVSSIARQLADEDAERRVADAAASVSFA</sequence>
<name>A0A7Y9KI74_9MICO</name>
<gene>
    <name evidence="2" type="ORF">BJ991_000503</name>
</gene>
<proteinExistence type="predicted"/>
<dbReference type="AlphaFoldDB" id="A0A7Y9KI74"/>
<evidence type="ECO:0000313" key="3">
    <source>
        <dbReference type="Proteomes" id="UP000576969"/>
    </source>
</evidence>
<comment type="caution">
    <text evidence="2">The sequence shown here is derived from an EMBL/GenBank/DDBJ whole genome shotgun (WGS) entry which is preliminary data.</text>
</comment>
<dbReference type="InterPro" id="IPR036188">
    <property type="entry name" value="FAD/NAD-bd_sf"/>
</dbReference>
<dbReference type="InterPro" id="IPR050982">
    <property type="entry name" value="Auxin_biosynth/cation_transpt"/>
</dbReference>
<evidence type="ECO:0000313" key="2">
    <source>
        <dbReference type="EMBL" id="NYE18475.1"/>
    </source>
</evidence>
<dbReference type="Gene3D" id="3.50.50.60">
    <property type="entry name" value="FAD/NAD(P)-binding domain"/>
    <property type="match status" value="1"/>
</dbReference>
<dbReference type="Proteomes" id="UP000576969">
    <property type="component" value="Unassembled WGS sequence"/>
</dbReference>